<comment type="similarity">
    <text evidence="1">Belongs to the sigma-70 factor family.</text>
</comment>
<dbReference type="Proteomes" id="UP001530315">
    <property type="component" value="Unassembled WGS sequence"/>
</dbReference>
<dbReference type="PANTHER" id="PTHR30603:SF47">
    <property type="entry name" value="RNA POLYMERASE SIGMA FACTOR SIGD, CHLOROPLASTIC"/>
    <property type="match status" value="1"/>
</dbReference>
<keyword evidence="3" id="KW-1185">Reference proteome</keyword>
<organism evidence="2 3">
    <name type="scientific">Stephanodiscus triporus</name>
    <dbReference type="NCBI Taxonomy" id="2934178"/>
    <lineage>
        <taxon>Eukaryota</taxon>
        <taxon>Sar</taxon>
        <taxon>Stramenopiles</taxon>
        <taxon>Ochrophyta</taxon>
        <taxon>Bacillariophyta</taxon>
        <taxon>Coscinodiscophyceae</taxon>
        <taxon>Thalassiosirophycidae</taxon>
        <taxon>Stephanodiscales</taxon>
        <taxon>Stephanodiscaceae</taxon>
        <taxon>Stephanodiscus</taxon>
    </lineage>
</organism>
<proteinExistence type="inferred from homology"/>
<name>A0ABD3QZF5_9STRA</name>
<gene>
    <name evidence="2" type="ORF">ACHAW5_003830</name>
</gene>
<comment type="caution">
    <text evidence="2">The sequence shown here is derived from an EMBL/GenBank/DDBJ whole genome shotgun (WGS) entry which is preliminary data.</text>
</comment>
<protein>
    <recommendedName>
        <fullName evidence="4">BRCT domain-containing protein</fullName>
    </recommendedName>
</protein>
<accession>A0ABD3QZF5</accession>
<dbReference type="EMBL" id="JALLAZ020000019">
    <property type="protein sequence ID" value="KAL3805750.1"/>
    <property type="molecule type" value="Genomic_DNA"/>
</dbReference>
<dbReference type="AlphaFoldDB" id="A0ABD3QZF5"/>
<reference evidence="2 3" key="1">
    <citation type="submission" date="2024-10" db="EMBL/GenBank/DDBJ databases">
        <title>Updated reference genomes for cyclostephanoid diatoms.</title>
        <authorList>
            <person name="Roberts W.R."/>
            <person name="Alverson A.J."/>
        </authorList>
    </citation>
    <scope>NUCLEOTIDE SEQUENCE [LARGE SCALE GENOMIC DNA]</scope>
    <source>
        <strain evidence="2 3">AJA276-08</strain>
    </source>
</reference>
<dbReference type="InterPro" id="IPR036388">
    <property type="entry name" value="WH-like_DNA-bd_sf"/>
</dbReference>
<dbReference type="PANTHER" id="PTHR30603">
    <property type="entry name" value="RNA POLYMERASE SIGMA FACTOR RPO"/>
    <property type="match status" value="1"/>
</dbReference>
<sequence>MPKPEDQVEISFLCQCLENAMATELTPYEHDVLRMRLGLDSSESKTVREIVELSGGMVSMADVRGAERRAFKKLQSPASVHTHYLLAYLDFGEHAEIQY</sequence>
<dbReference type="InterPro" id="IPR013324">
    <property type="entry name" value="RNA_pol_sigma_r3/r4-like"/>
</dbReference>
<evidence type="ECO:0000256" key="1">
    <source>
        <dbReference type="ARBA" id="ARBA00007788"/>
    </source>
</evidence>
<evidence type="ECO:0008006" key="4">
    <source>
        <dbReference type="Google" id="ProtNLM"/>
    </source>
</evidence>
<evidence type="ECO:0000313" key="3">
    <source>
        <dbReference type="Proteomes" id="UP001530315"/>
    </source>
</evidence>
<dbReference type="SUPFAM" id="SSF88659">
    <property type="entry name" value="Sigma3 and sigma4 domains of RNA polymerase sigma factors"/>
    <property type="match status" value="1"/>
</dbReference>
<dbReference type="InterPro" id="IPR050239">
    <property type="entry name" value="Sigma-70_RNA_pol_init_factors"/>
</dbReference>
<dbReference type="Gene3D" id="1.10.10.10">
    <property type="entry name" value="Winged helix-like DNA-binding domain superfamily/Winged helix DNA-binding domain"/>
    <property type="match status" value="1"/>
</dbReference>
<evidence type="ECO:0000313" key="2">
    <source>
        <dbReference type="EMBL" id="KAL3805750.1"/>
    </source>
</evidence>